<dbReference type="PANTHER" id="PTHR43481:SF4">
    <property type="entry name" value="GLYCEROL-1-PHOSPHATE PHOSPHOHYDROLASE 1-RELATED"/>
    <property type="match status" value="1"/>
</dbReference>
<dbReference type="AlphaFoldDB" id="A0A4R2N289"/>
<dbReference type="SFLD" id="SFLDG01135">
    <property type="entry name" value="C1.5.6:_HAD__Beta-PGM__Phospha"/>
    <property type="match status" value="1"/>
</dbReference>
<evidence type="ECO:0000313" key="2">
    <source>
        <dbReference type="Proteomes" id="UP000294841"/>
    </source>
</evidence>
<comment type="caution">
    <text evidence="1">The sequence shown here is derived from an EMBL/GenBank/DDBJ whole genome shotgun (WGS) entry which is preliminary data.</text>
</comment>
<dbReference type="InterPro" id="IPR041492">
    <property type="entry name" value="HAD_2"/>
</dbReference>
<dbReference type="InterPro" id="IPR006439">
    <property type="entry name" value="HAD-SF_hydro_IA"/>
</dbReference>
<dbReference type="InterPro" id="IPR023214">
    <property type="entry name" value="HAD_sf"/>
</dbReference>
<organism evidence="1 2">
    <name type="scientific">Bisgaardia hudsonensis</name>
    <dbReference type="NCBI Taxonomy" id="109472"/>
    <lineage>
        <taxon>Bacteria</taxon>
        <taxon>Pseudomonadati</taxon>
        <taxon>Pseudomonadota</taxon>
        <taxon>Gammaproteobacteria</taxon>
        <taxon>Pasteurellales</taxon>
        <taxon>Pasteurellaceae</taxon>
        <taxon>Bisgaardia</taxon>
    </lineage>
</organism>
<dbReference type="SFLD" id="SFLDG01129">
    <property type="entry name" value="C1.5:_HAD__Beta-PGM__Phosphata"/>
    <property type="match status" value="1"/>
</dbReference>
<dbReference type="Gene3D" id="3.40.50.1000">
    <property type="entry name" value="HAD superfamily/HAD-like"/>
    <property type="match status" value="1"/>
</dbReference>
<name>A0A4R2N289_9PAST</name>
<dbReference type="InterPro" id="IPR023198">
    <property type="entry name" value="PGP-like_dom2"/>
</dbReference>
<dbReference type="InterPro" id="IPR051806">
    <property type="entry name" value="HAD-like_SPP"/>
</dbReference>
<protein>
    <submittedName>
        <fullName evidence="1">Sugar-phosphatase</fullName>
    </submittedName>
</protein>
<gene>
    <name evidence="1" type="ORF">EV697_10180</name>
</gene>
<dbReference type="NCBIfam" id="TIGR01509">
    <property type="entry name" value="HAD-SF-IA-v3"/>
    <property type="match status" value="1"/>
</dbReference>
<dbReference type="Gene3D" id="1.10.150.240">
    <property type="entry name" value="Putative phosphatase, domain 2"/>
    <property type="match status" value="1"/>
</dbReference>
<dbReference type="SFLD" id="SFLDS00003">
    <property type="entry name" value="Haloacid_Dehalogenase"/>
    <property type="match status" value="1"/>
</dbReference>
<proteinExistence type="predicted"/>
<dbReference type="OrthoDB" id="9776368at2"/>
<dbReference type="InterPro" id="IPR036412">
    <property type="entry name" value="HAD-like_sf"/>
</dbReference>
<dbReference type="PANTHER" id="PTHR43481">
    <property type="entry name" value="FRUCTOSE-1-PHOSPHATE PHOSPHATASE"/>
    <property type="match status" value="1"/>
</dbReference>
<dbReference type="SUPFAM" id="SSF56784">
    <property type="entry name" value="HAD-like"/>
    <property type="match status" value="1"/>
</dbReference>
<sequence>MDKSKKISLEVDAILFDMDGTLIDSSQACARIWGRWAEYYGLNKDEVIHQSHGRRPEDTALSVLGENADIKAAVKLFSIEEAKEKDVTTITGAKDLLINIPKDKWAIVTSSTESIARERLSYCGLPIPTSLITAEKVAKGKPDPEGYLKAAEELNVDIKNCIVIEDAPGGIEAGHRAGAKVIVLATTYQPSKFPNEIVIYDLSAIHLSVTENGKIKLSFVPITN</sequence>
<evidence type="ECO:0000313" key="1">
    <source>
        <dbReference type="EMBL" id="TCP13963.1"/>
    </source>
</evidence>
<dbReference type="Proteomes" id="UP000294841">
    <property type="component" value="Unassembled WGS sequence"/>
</dbReference>
<dbReference type="RefSeq" id="WP_132021410.1">
    <property type="nucleotide sequence ID" value="NZ_CP016605.1"/>
</dbReference>
<accession>A0A4R2N289</accession>
<reference evidence="1 2" key="1">
    <citation type="submission" date="2019-03" db="EMBL/GenBank/DDBJ databases">
        <title>Genomic Encyclopedia of Type Strains, Phase IV (KMG-IV): sequencing the most valuable type-strain genomes for metagenomic binning, comparative biology and taxonomic classification.</title>
        <authorList>
            <person name="Goeker M."/>
        </authorList>
    </citation>
    <scope>NUCLEOTIDE SEQUENCE [LARGE SCALE GENOMIC DNA]</scope>
    <source>
        <strain evidence="1 2">DSM 28231</strain>
    </source>
</reference>
<dbReference type="GO" id="GO:0050308">
    <property type="term" value="F:sugar-phosphatase activity"/>
    <property type="evidence" value="ECO:0007669"/>
    <property type="project" value="TreeGrafter"/>
</dbReference>
<dbReference type="Pfam" id="PF13419">
    <property type="entry name" value="HAD_2"/>
    <property type="match status" value="1"/>
</dbReference>
<dbReference type="EMBL" id="SLXI01000001">
    <property type="protein sequence ID" value="TCP13963.1"/>
    <property type="molecule type" value="Genomic_DNA"/>
</dbReference>
<keyword evidence="2" id="KW-1185">Reference proteome</keyword>